<dbReference type="Proteomes" id="UP001597304">
    <property type="component" value="Unassembled WGS sequence"/>
</dbReference>
<evidence type="ECO:0000256" key="1">
    <source>
        <dbReference type="SAM" id="Phobius"/>
    </source>
</evidence>
<comment type="caution">
    <text evidence="2">The sequence shown here is derived from an EMBL/GenBank/DDBJ whole genome shotgun (WGS) entry which is preliminary data.</text>
</comment>
<gene>
    <name evidence="2" type="ORF">ACFSF0_10545</name>
</gene>
<protein>
    <recommendedName>
        <fullName evidence="4">PEP-CTERM sorting domain-containing protein</fullName>
    </recommendedName>
</protein>
<keyword evidence="3" id="KW-1185">Reference proteome</keyword>
<dbReference type="InterPro" id="IPR028994">
    <property type="entry name" value="Integrin_alpha_N"/>
</dbReference>
<evidence type="ECO:0000313" key="2">
    <source>
        <dbReference type="EMBL" id="MFD1711047.1"/>
    </source>
</evidence>
<reference evidence="3" key="1">
    <citation type="journal article" date="2019" name="Int. J. Syst. Evol. Microbiol.">
        <title>The Global Catalogue of Microorganisms (GCM) 10K type strain sequencing project: providing services to taxonomists for standard genome sequencing and annotation.</title>
        <authorList>
            <consortium name="The Broad Institute Genomics Platform"/>
            <consortium name="The Broad Institute Genome Sequencing Center for Infectious Disease"/>
            <person name="Wu L."/>
            <person name="Ma J."/>
        </authorList>
    </citation>
    <scope>NUCLEOTIDE SEQUENCE [LARGE SCALE GENOMIC DNA]</scope>
    <source>
        <strain evidence="3">LMG 29247</strain>
    </source>
</reference>
<sequence length="229" mass="24155">MTLAWASGAQAQATIPACTSYQSVVTTPANIGSWNFSETRATGHNELAPSSMHIWTGGSTTTDKAAGYYATNFPLSGMGAETIAQTASFTSITGTTPPSTQLVVDFNNDGVTDGILVGETVYGNNWWLSNGSTQFVKDGAPHTGGGNGSNWFGTSNEWLNAFPNARVRAIGYSLGSGVLGDYQINRITLGCTHYTFTSIAPQPVPTLWPGALAVMGVMLAGFARRRFPR</sequence>
<organism evidence="2 3">
    <name type="scientific">Ottowia flava</name>
    <dbReference type="NCBI Taxonomy" id="2675430"/>
    <lineage>
        <taxon>Bacteria</taxon>
        <taxon>Pseudomonadati</taxon>
        <taxon>Pseudomonadota</taxon>
        <taxon>Betaproteobacteria</taxon>
        <taxon>Burkholderiales</taxon>
        <taxon>Comamonadaceae</taxon>
        <taxon>Ottowia</taxon>
    </lineage>
</organism>
<proteinExistence type="predicted"/>
<evidence type="ECO:0008006" key="4">
    <source>
        <dbReference type="Google" id="ProtNLM"/>
    </source>
</evidence>
<feature type="transmembrane region" description="Helical" evidence="1">
    <location>
        <begin position="206"/>
        <end position="223"/>
    </location>
</feature>
<dbReference type="EMBL" id="JBHUEJ010000019">
    <property type="protein sequence ID" value="MFD1711047.1"/>
    <property type="molecule type" value="Genomic_DNA"/>
</dbReference>
<accession>A0ABW4KSM0</accession>
<keyword evidence="1" id="KW-0472">Membrane</keyword>
<keyword evidence="1" id="KW-0812">Transmembrane</keyword>
<dbReference type="SUPFAM" id="SSF69318">
    <property type="entry name" value="Integrin alpha N-terminal domain"/>
    <property type="match status" value="1"/>
</dbReference>
<dbReference type="RefSeq" id="WP_147911457.1">
    <property type="nucleotide sequence ID" value="NZ_JBHUEJ010000019.1"/>
</dbReference>
<keyword evidence="1" id="KW-1133">Transmembrane helix</keyword>
<evidence type="ECO:0000313" key="3">
    <source>
        <dbReference type="Proteomes" id="UP001597304"/>
    </source>
</evidence>
<name>A0ABW4KSM0_9BURK</name>